<feature type="active site" description="Proton acceptor" evidence="3">
    <location>
        <position position="149"/>
    </location>
</feature>
<dbReference type="AlphaFoldDB" id="A0E815"/>
<keyword evidence="4" id="KW-0547">Nucleotide-binding</keyword>
<evidence type="ECO:0000256" key="2">
    <source>
        <dbReference type="ARBA" id="ARBA00022801"/>
    </source>
</evidence>
<feature type="binding site" evidence="4">
    <location>
        <begin position="175"/>
        <end position="179"/>
    </location>
    <ligand>
        <name>ATP</name>
        <dbReference type="ChEBI" id="CHEBI:30616"/>
    </ligand>
</feature>
<organism evidence="5 6">
    <name type="scientific">Paramecium tetraurelia</name>
    <dbReference type="NCBI Taxonomy" id="5888"/>
    <lineage>
        <taxon>Eukaryota</taxon>
        <taxon>Sar</taxon>
        <taxon>Alveolata</taxon>
        <taxon>Ciliophora</taxon>
        <taxon>Intramacronucleata</taxon>
        <taxon>Oligohymenophorea</taxon>
        <taxon>Peniculida</taxon>
        <taxon>Parameciidae</taxon>
        <taxon>Paramecium</taxon>
    </lineage>
</organism>
<dbReference type="Pfam" id="PF01150">
    <property type="entry name" value="GDA1_CD39"/>
    <property type="match status" value="1"/>
</dbReference>
<dbReference type="Gene3D" id="3.30.420.150">
    <property type="entry name" value="Exopolyphosphatase. Domain 2"/>
    <property type="match status" value="1"/>
</dbReference>
<dbReference type="GeneID" id="5044614"/>
<keyword evidence="2" id="KW-0378">Hydrolase</keyword>
<dbReference type="PANTHER" id="PTHR11782">
    <property type="entry name" value="ADENOSINE/GUANOSINE DIPHOSPHATASE"/>
    <property type="match status" value="1"/>
</dbReference>
<name>A0E815_PARTE</name>
<dbReference type="OMA" id="QWPEEKE"/>
<dbReference type="GO" id="GO:0005524">
    <property type="term" value="F:ATP binding"/>
    <property type="evidence" value="ECO:0007669"/>
    <property type="project" value="UniProtKB-KW"/>
</dbReference>
<evidence type="ECO:0000256" key="4">
    <source>
        <dbReference type="PIRSR" id="PIRSR600407-2"/>
    </source>
</evidence>
<dbReference type="EMBL" id="CT868663">
    <property type="protein sequence ID" value="CAK91432.1"/>
    <property type="molecule type" value="Genomic_DNA"/>
</dbReference>
<dbReference type="CDD" id="cd24003">
    <property type="entry name" value="ASKHA_NBD_GDA1_CD39_NTPase"/>
    <property type="match status" value="1"/>
</dbReference>
<dbReference type="KEGG" id="ptm:GSPATT00024160001"/>
<dbReference type="PANTHER" id="PTHR11782:SF83">
    <property type="entry name" value="GUANOSINE-DIPHOSPHATASE"/>
    <property type="match status" value="1"/>
</dbReference>
<keyword evidence="6" id="KW-1185">Reference proteome</keyword>
<dbReference type="InParanoid" id="A0E815"/>
<dbReference type="Gene3D" id="3.30.420.40">
    <property type="match status" value="1"/>
</dbReference>
<evidence type="ECO:0000256" key="3">
    <source>
        <dbReference type="PIRSR" id="PIRSR600407-1"/>
    </source>
</evidence>
<dbReference type="InterPro" id="IPR000407">
    <property type="entry name" value="GDA1_CD39_NTPase"/>
</dbReference>
<dbReference type="HOGENOM" id="CLU_010246_0_3_1"/>
<reference evidence="5 6" key="1">
    <citation type="journal article" date="2006" name="Nature">
        <title>Global trends of whole-genome duplications revealed by the ciliate Paramecium tetraurelia.</title>
        <authorList>
            <consortium name="Genoscope"/>
            <person name="Aury J.-M."/>
            <person name="Jaillon O."/>
            <person name="Duret L."/>
            <person name="Noel B."/>
            <person name="Jubin C."/>
            <person name="Porcel B.M."/>
            <person name="Segurens B."/>
            <person name="Daubin V."/>
            <person name="Anthouard V."/>
            <person name="Aiach N."/>
            <person name="Arnaiz O."/>
            <person name="Billaut A."/>
            <person name="Beisson J."/>
            <person name="Blanc I."/>
            <person name="Bouhouche K."/>
            <person name="Camara F."/>
            <person name="Duharcourt S."/>
            <person name="Guigo R."/>
            <person name="Gogendeau D."/>
            <person name="Katinka M."/>
            <person name="Keller A.-M."/>
            <person name="Kissmehl R."/>
            <person name="Klotz C."/>
            <person name="Koll F."/>
            <person name="Le Moue A."/>
            <person name="Lepere C."/>
            <person name="Malinsky S."/>
            <person name="Nowacki M."/>
            <person name="Nowak J.K."/>
            <person name="Plattner H."/>
            <person name="Poulain J."/>
            <person name="Ruiz F."/>
            <person name="Serrano V."/>
            <person name="Zagulski M."/>
            <person name="Dessen P."/>
            <person name="Betermier M."/>
            <person name="Weissenbach J."/>
            <person name="Scarpelli C."/>
            <person name="Schachter V."/>
            <person name="Sperling L."/>
            <person name="Meyer E."/>
            <person name="Cohen J."/>
            <person name="Wincker P."/>
        </authorList>
    </citation>
    <scope>NUCLEOTIDE SEQUENCE [LARGE SCALE GENOMIC DNA]</scope>
    <source>
        <strain evidence="5 6">Stock d4-2</strain>
    </source>
</reference>
<dbReference type="RefSeq" id="XP_001458829.1">
    <property type="nucleotide sequence ID" value="XM_001458792.1"/>
</dbReference>
<dbReference type="Proteomes" id="UP000000600">
    <property type="component" value="Unassembled WGS sequence"/>
</dbReference>
<dbReference type="eggNOG" id="KOG1386">
    <property type="taxonomic scope" value="Eukaryota"/>
</dbReference>
<proteinExistence type="inferred from homology"/>
<sequence>MFLYLLLPSLCLAQRFLQADETCYGVILDCGSSSTKTTIYSWPCRTGKVYPLTDIYQESQQLKTSPGISTKYPDEISTYLAPIFDFINSKVPVAQKQYTPIFMGATAGMRLLDINKQNTLIDEIRKQLSKSGYLFVTDSWARVISGQDEATYLWLGVEYLLGKTDGSLITIDLGGASTQIAFKVDYMQYESDIVTLTLPDEDINLYAISYLGYGNDQARDAVLAKSISGTQVISPCYHQGYTGTWTYQKVQYSLSGSGSVEQCQALIQSFINSQCRTVGDELCGINSIDQPSLPTSYSIYAVSGVATIANFLQLSTFKLPQLLSQAQAFCQMSWSQVQANSTYSANQYVGTNFFLSLYVHQLLSVGYNIPDTMQICRINFRDINAPLAINSQTPTWAMAAVQYQLAQIDCDLDSSVCQGSILHLIAFFCLMVFY</sequence>
<evidence type="ECO:0000313" key="6">
    <source>
        <dbReference type="Proteomes" id="UP000000600"/>
    </source>
</evidence>
<protein>
    <submittedName>
        <fullName evidence="5">Uncharacterized protein</fullName>
    </submittedName>
</protein>
<dbReference type="OrthoDB" id="6372431at2759"/>
<evidence type="ECO:0000313" key="5">
    <source>
        <dbReference type="EMBL" id="CAK91432.1"/>
    </source>
</evidence>
<accession>A0E815</accession>
<comment type="similarity">
    <text evidence="1">Belongs to the GDA1/CD39 NTPase family.</text>
</comment>
<dbReference type="GO" id="GO:0016020">
    <property type="term" value="C:membrane"/>
    <property type="evidence" value="ECO:0000318"/>
    <property type="project" value="GO_Central"/>
</dbReference>
<dbReference type="GO" id="GO:0017110">
    <property type="term" value="F:nucleoside diphosphate phosphatase activity"/>
    <property type="evidence" value="ECO:0000318"/>
    <property type="project" value="GO_Central"/>
</dbReference>
<dbReference type="STRING" id="5888.A0E815"/>
<evidence type="ECO:0000256" key="1">
    <source>
        <dbReference type="ARBA" id="ARBA00009283"/>
    </source>
</evidence>
<keyword evidence="4" id="KW-0067">ATP-binding</keyword>
<dbReference type="GO" id="GO:0009134">
    <property type="term" value="P:nucleoside diphosphate catabolic process"/>
    <property type="evidence" value="ECO:0000318"/>
    <property type="project" value="GO_Central"/>
</dbReference>
<gene>
    <name evidence="5" type="ORF">GSPATT00024160001</name>
</gene>